<accession>A0AA37Q4D0</accession>
<keyword evidence="1" id="KW-0732">Signal</keyword>
<keyword evidence="3" id="KW-1185">Reference proteome</keyword>
<comment type="caution">
    <text evidence="2">The sequence shown here is derived from an EMBL/GenBank/DDBJ whole genome shotgun (WGS) entry which is preliminary data.</text>
</comment>
<feature type="chain" id="PRO_5041450902" description="TonB-dependent receptor plug domain-containing protein" evidence="1">
    <location>
        <begin position="25"/>
        <end position="810"/>
    </location>
</feature>
<protein>
    <recommendedName>
        <fullName evidence="4">TonB-dependent receptor plug domain-containing protein</fullName>
    </recommendedName>
</protein>
<dbReference type="Pfam" id="PF13620">
    <property type="entry name" value="CarboxypepD_reg"/>
    <property type="match status" value="1"/>
</dbReference>
<evidence type="ECO:0008006" key="4">
    <source>
        <dbReference type="Google" id="ProtNLM"/>
    </source>
</evidence>
<reference evidence="2" key="1">
    <citation type="submission" date="2022-08" db="EMBL/GenBank/DDBJ databases">
        <title>Draft genome sequencing of Roseisolibacter agri AW1220.</title>
        <authorList>
            <person name="Tobiishi Y."/>
            <person name="Tonouchi A."/>
        </authorList>
    </citation>
    <scope>NUCLEOTIDE SEQUENCE</scope>
    <source>
        <strain evidence="2">AW1220</strain>
    </source>
</reference>
<dbReference type="SUPFAM" id="SSF49464">
    <property type="entry name" value="Carboxypeptidase regulatory domain-like"/>
    <property type="match status" value="1"/>
</dbReference>
<evidence type="ECO:0000313" key="2">
    <source>
        <dbReference type="EMBL" id="GLC23552.1"/>
    </source>
</evidence>
<dbReference type="Proteomes" id="UP001161325">
    <property type="component" value="Unassembled WGS sequence"/>
</dbReference>
<proteinExistence type="predicted"/>
<feature type="signal peptide" evidence="1">
    <location>
        <begin position="1"/>
        <end position="24"/>
    </location>
</feature>
<organism evidence="2 3">
    <name type="scientific">Roseisolibacter agri</name>
    <dbReference type="NCBI Taxonomy" id="2014610"/>
    <lineage>
        <taxon>Bacteria</taxon>
        <taxon>Pseudomonadati</taxon>
        <taxon>Gemmatimonadota</taxon>
        <taxon>Gemmatimonadia</taxon>
        <taxon>Gemmatimonadales</taxon>
        <taxon>Gemmatimonadaceae</taxon>
        <taxon>Roseisolibacter</taxon>
    </lineage>
</organism>
<sequence>MRRVASRLLAPVLLALPAPVGAQAVRVTLADTTVGAELANVFVALVPAAGGAAVDQGLTSAAGVRVLRAPAAGAWAVQVRRVGFAPERFGPYALTVGATTDVRLALAGRRVQLETVARVDQARCGPMVAGEDGGDALLAVWDALRAALEATAQARDENAVALETRTFQRQLRLDGKTTRQTVDPAWTVVADTRPFKSVVRDNVFVVGSGASEAEWRGPDERTFLSETFVQGHCFARVAGSDATAGLVGLRFEPVRGAHPDVAGTLWVDPATAELRHVEYRYVRVDYARMQVPAQFLRDRIDPEHPAPGGRIDFTRLPSNAWIVSRWALRMPRLSRGLSGTTVVGITEVGAEARLAQGVRPSDVAGTARGVVWDSLLARPLAGALVFGPNGRSATSDAQGRWTMDSLPTGRATFTVAHAALDSLGLYDIGGEGEAGSGSNGGTPEVRLATPSFATLARELCPADAAAPAAGPGLLYGVVRDAQGRVPAGTRVEASWIVLPDARGVRAGDGPTTHGRAAPPDSAGAFVVCGVPVDVELRVRAVSHAGRASSFAVWLPPARPLAHLELTAPGAGAAAVAALRGAVRDSSGRAIAGALVRVVGEAGDTTTARAGDDGTFRLERLPEGTPMVTVTAVGHVPEERTVTLRAGTPASLDVVMRRGTALSASVTTAKFTEQFFSEIEARRKQGAGLIRTHEQLAHYPQMASTLADVPGVRVQHAGGRWNVRYMRLDPINGCEPQIYLDGTLLNPERPGSQQSGGSGATEFLGAFAPTDIAAIEVYQNAALAPQKYVNGINMCGVLLVWTKQHARMPVK</sequence>
<evidence type="ECO:0000256" key="1">
    <source>
        <dbReference type="SAM" id="SignalP"/>
    </source>
</evidence>
<dbReference type="EMBL" id="BRXS01000001">
    <property type="protein sequence ID" value="GLC23552.1"/>
    <property type="molecule type" value="Genomic_DNA"/>
</dbReference>
<gene>
    <name evidence="2" type="ORF">rosag_00650</name>
</gene>
<dbReference type="AlphaFoldDB" id="A0AA37Q4D0"/>
<dbReference type="Gene3D" id="2.60.40.1120">
    <property type="entry name" value="Carboxypeptidase-like, regulatory domain"/>
    <property type="match status" value="1"/>
</dbReference>
<dbReference type="InterPro" id="IPR008969">
    <property type="entry name" value="CarboxyPept-like_regulatory"/>
</dbReference>
<name>A0AA37Q4D0_9BACT</name>
<dbReference type="RefSeq" id="WP_284347988.1">
    <property type="nucleotide sequence ID" value="NZ_BRXS01000001.1"/>
</dbReference>
<evidence type="ECO:0000313" key="3">
    <source>
        <dbReference type="Proteomes" id="UP001161325"/>
    </source>
</evidence>